<dbReference type="PANTHER" id="PTHR24054:SF0">
    <property type="entry name" value="CASEIN KINASE II SUBUNIT ALPHA"/>
    <property type="match status" value="1"/>
</dbReference>
<keyword evidence="5" id="KW-0418">Kinase</keyword>
<dbReference type="FunFam" id="3.30.200.20:FF:000088">
    <property type="entry name" value="Casein kinase II subunit alpha"/>
    <property type="match status" value="1"/>
</dbReference>
<sequence length="357" mass="41954">MISYFLFFPFQIFAFTQQQSQQLISDDVNLYLDYNSGNIFDYAFTKKIGEGSFSDVYLGYRVEDQVPVVLKHIKDSYENVVNREIQILRILQGLPNIVQIIDAIKVNQDQSQNGYYNQVINQMIPQMETKNQSNQQKNYIATIIFSYQNTTRCLDDIFRKGKYSLKLVKNYFKQIFIALSKAHELHIMHRDIKSENILVDNNDNIIVIDWGLGQFYNQVKSQSTRMGTLYSKAPELLLKYKKYDYSIDIWAVGCMLADFIFKTDPLFSGKDDKDQLRKIISMLGTNDLFEYLKKYHIKFVLDDIPQVQDRINFTKLVNKKNKKFITNEGIDLLDKIFVYDHKLRINASQALEHAFFL</sequence>
<evidence type="ECO:0000256" key="7">
    <source>
        <dbReference type="ARBA" id="ARBA00047899"/>
    </source>
</evidence>
<dbReference type="PROSITE" id="PS00107">
    <property type="entry name" value="PROTEIN_KINASE_ATP"/>
    <property type="match status" value="1"/>
</dbReference>
<reference evidence="12" key="1">
    <citation type="submission" date="2021-01" db="EMBL/GenBank/DDBJ databases">
        <authorList>
            <consortium name="Genoscope - CEA"/>
            <person name="William W."/>
        </authorList>
    </citation>
    <scope>NUCLEOTIDE SEQUENCE</scope>
</reference>
<dbReference type="SMART" id="SM00220">
    <property type="entry name" value="S_TKc"/>
    <property type="match status" value="1"/>
</dbReference>
<dbReference type="InterPro" id="IPR000719">
    <property type="entry name" value="Prot_kinase_dom"/>
</dbReference>
<evidence type="ECO:0000256" key="4">
    <source>
        <dbReference type="ARBA" id="ARBA00022741"/>
    </source>
</evidence>
<comment type="caution">
    <text evidence="12">The sequence shown here is derived from an EMBL/GenBank/DDBJ whole genome shotgun (WGS) entry which is preliminary data.</text>
</comment>
<comment type="catalytic activity">
    <reaction evidence="7">
        <text>L-threonyl-[protein] + ATP = O-phospho-L-threonyl-[protein] + ADP + H(+)</text>
        <dbReference type="Rhea" id="RHEA:46608"/>
        <dbReference type="Rhea" id="RHEA-COMP:11060"/>
        <dbReference type="Rhea" id="RHEA-COMP:11605"/>
        <dbReference type="ChEBI" id="CHEBI:15378"/>
        <dbReference type="ChEBI" id="CHEBI:30013"/>
        <dbReference type="ChEBI" id="CHEBI:30616"/>
        <dbReference type="ChEBI" id="CHEBI:61977"/>
        <dbReference type="ChEBI" id="CHEBI:456216"/>
        <dbReference type="EC" id="2.7.11.1"/>
    </reaction>
</comment>
<dbReference type="InterPro" id="IPR008271">
    <property type="entry name" value="Ser/Thr_kinase_AS"/>
</dbReference>
<keyword evidence="4 9" id="KW-0547">Nucleotide-binding</keyword>
<dbReference type="GO" id="GO:0051726">
    <property type="term" value="P:regulation of cell cycle"/>
    <property type="evidence" value="ECO:0007669"/>
    <property type="project" value="TreeGrafter"/>
</dbReference>
<dbReference type="Pfam" id="PF00069">
    <property type="entry name" value="Pkinase"/>
    <property type="match status" value="1"/>
</dbReference>
<comment type="similarity">
    <text evidence="10">Belongs to the protein kinase superfamily.</text>
</comment>
<accession>A0A8S1THA0</accession>
<keyword evidence="13" id="KW-1185">Reference proteome</keyword>
<dbReference type="AlphaFoldDB" id="A0A8S1THA0"/>
<organism evidence="12 13">
    <name type="scientific">Paramecium pentaurelia</name>
    <dbReference type="NCBI Taxonomy" id="43138"/>
    <lineage>
        <taxon>Eukaryota</taxon>
        <taxon>Sar</taxon>
        <taxon>Alveolata</taxon>
        <taxon>Ciliophora</taxon>
        <taxon>Intramacronucleata</taxon>
        <taxon>Oligohymenophorea</taxon>
        <taxon>Peniculida</taxon>
        <taxon>Parameciidae</taxon>
        <taxon>Paramecium</taxon>
    </lineage>
</organism>
<evidence type="ECO:0000313" key="12">
    <source>
        <dbReference type="EMBL" id="CAD8152585.1"/>
    </source>
</evidence>
<evidence type="ECO:0000256" key="8">
    <source>
        <dbReference type="ARBA" id="ARBA00048679"/>
    </source>
</evidence>
<evidence type="ECO:0000256" key="5">
    <source>
        <dbReference type="ARBA" id="ARBA00022777"/>
    </source>
</evidence>
<protein>
    <recommendedName>
        <fullName evidence="1">non-specific serine/threonine protein kinase</fullName>
        <ecNumber evidence="1">2.7.11.1</ecNumber>
    </recommendedName>
</protein>
<dbReference type="InterPro" id="IPR017441">
    <property type="entry name" value="Protein_kinase_ATP_BS"/>
</dbReference>
<proteinExistence type="inferred from homology"/>
<evidence type="ECO:0000256" key="1">
    <source>
        <dbReference type="ARBA" id="ARBA00012513"/>
    </source>
</evidence>
<dbReference type="GO" id="GO:0005829">
    <property type="term" value="C:cytosol"/>
    <property type="evidence" value="ECO:0007669"/>
    <property type="project" value="TreeGrafter"/>
</dbReference>
<dbReference type="GO" id="GO:0005956">
    <property type="term" value="C:protein kinase CK2 complex"/>
    <property type="evidence" value="ECO:0007669"/>
    <property type="project" value="TreeGrafter"/>
</dbReference>
<keyword evidence="6 9" id="KW-0067">ATP-binding</keyword>
<feature type="domain" description="Protein kinase" evidence="11">
    <location>
        <begin position="42"/>
        <end position="356"/>
    </location>
</feature>
<feature type="binding site" evidence="9">
    <location>
        <position position="71"/>
    </location>
    <ligand>
        <name>ATP</name>
        <dbReference type="ChEBI" id="CHEBI:30616"/>
    </ligand>
</feature>
<comment type="catalytic activity">
    <reaction evidence="8">
        <text>L-seryl-[protein] + ATP = O-phospho-L-seryl-[protein] + ADP + H(+)</text>
        <dbReference type="Rhea" id="RHEA:17989"/>
        <dbReference type="Rhea" id="RHEA-COMP:9863"/>
        <dbReference type="Rhea" id="RHEA-COMP:11604"/>
        <dbReference type="ChEBI" id="CHEBI:15378"/>
        <dbReference type="ChEBI" id="CHEBI:29999"/>
        <dbReference type="ChEBI" id="CHEBI:30616"/>
        <dbReference type="ChEBI" id="CHEBI:83421"/>
        <dbReference type="ChEBI" id="CHEBI:456216"/>
        <dbReference type="EC" id="2.7.11.1"/>
    </reaction>
</comment>
<evidence type="ECO:0000259" key="11">
    <source>
        <dbReference type="PROSITE" id="PS50011"/>
    </source>
</evidence>
<evidence type="ECO:0000256" key="10">
    <source>
        <dbReference type="RuleBase" id="RU000304"/>
    </source>
</evidence>
<dbReference type="Proteomes" id="UP000689195">
    <property type="component" value="Unassembled WGS sequence"/>
</dbReference>
<gene>
    <name evidence="12" type="ORF">PPENT_87.1.T0230126</name>
</gene>
<keyword evidence="3" id="KW-0808">Transferase</keyword>
<dbReference type="PROSITE" id="PS50011">
    <property type="entry name" value="PROTEIN_KINASE_DOM"/>
    <property type="match status" value="1"/>
</dbReference>
<evidence type="ECO:0000256" key="9">
    <source>
        <dbReference type="PROSITE-ProRule" id="PRU10141"/>
    </source>
</evidence>
<dbReference type="OrthoDB" id="10254671at2759"/>
<dbReference type="GO" id="GO:0005634">
    <property type="term" value="C:nucleus"/>
    <property type="evidence" value="ECO:0007669"/>
    <property type="project" value="TreeGrafter"/>
</dbReference>
<dbReference type="PANTHER" id="PTHR24054">
    <property type="entry name" value="CASEIN KINASE II SUBUNIT ALPHA"/>
    <property type="match status" value="1"/>
</dbReference>
<evidence type="ECO:0000256" key="2">
    <source>
        <dbReference type="ARBA" id="ARBA00022527"/>
    </source>
</evidence>
<dbReference type="EMBL" id="CAJJDO010000023">
    <property type="protein sequence ID" value="CAD8152585.1"/>
    <property type="molecule type" value="Genomic_DNA"/>
</dbReference>
<dbReference type="GO" id="GO:0004674">
    <property type="term" value="F:protein serine/threonine kinase activity"/>
    <property type="evidence" value="ECO:0007669"/>
    <property type="project" value="UniProtKB-KW"/>
</dbReference>
<evidence type="ECO:0000256" key="3">
    <source>
        <dbReference type="ARBA" id="ARBA00022679"/>
    </source>
</evidence>
<evidence type="ECO:0000256" key="6">
    <source>
        <dbReference type="ARBA" id="ARBA00022840"/>
    </source>
</evidence>
<dbReference type="InterPro" id="IPR045216">
    <property type="entry name" value="CK2_alpha"/>
</dbReference>
<evidence type="ECO:0000313" key="13">
    <source>
        <dbReference type="Proteomes" id="UP000689195"/>
    </source>
</evidence>
<name>A0A8S1THA0_9CILI</name>
<keyword evidence="2 10" id="KW-0723">Serine/threonine-protein kinase</keyword>
<dbReference type="PROSITE" id="PS00108">
    <property type="entry name" value="PROTEIN_KINASE_ST"/>
    <property type="match status" value="1"/>
</dbReference>
<dbReference type="GO" id="GO:0005524">
    <property type="term" value="F:ATP binding"/>
    <property type="evidence" value="ECO:0007669"/>
    <property type="project" value="UniProtKB-UniRule"/>
</dbReference>
<dbReference type="EC" id="2.7.11.1" evidence="1"/>